<dbReference type="EMBL" id="BAAAMK010000004">
    <property type="protein sequence ID" value="GAA1955294.1"/>
    <property type="molecule type" value="Genomic_DNA"/>
</dbReference>
<gene>
    <name evidence="2" type="ORF">GCM10009717_21590</name>
</gene>
<feature type="compositionally biased region" description="Basic and acidic residues" evidence="1">
    <location>
        <begin position="46"/>
        <end position="55"/>
    </location>
</feature>
<protein>
    <submittedName>
        <fullName evidence="2">Uncharacterized protein</fullName>
    </submittedName>
</protein>
<proteinExistence type="predicted"/>
<organism evidence="2 3">
    <name type="scientific">Agromyces allii</name>
    <dbReference type="NCBI Taxonomy" id="393607"/>
    <lineage>
        <taxon>Bacteria</taxon>
        <taxon>Bacillati</taxon>
        <taxon>Actinomycetota</taxon>
        <taxon>Actinomycetes</taxon>
        <taxon>Micrococcales</taxon>
        <taxon>Microbacteriaceae</taxon>
        <taxon>Agromyces</taxon>
    </lineage>
</organism>
<evidence type="ECO:0000256" key="1">
    <source>
        <dbReference type="SAM" id="MobiDB-lite"/>
    </source>
</evidence>
<feature type="compositionally biased region" description="Basic residues" evidence="1">
    <location>
        <begin position="19"/>
        <end position="28"/>
    </location>
</feature>
<name>A0ABN2QPD3_9MICO</name>
<comment type="caution">
    <text evidence="2">The sequence shown here is derived from an EMBL/GenBank/DDBJ whole genome shotgun (WGS) entry which is preliminary data.</text>
</comment>
<feature type="region of interest" description="Disordered" evidence="1">
    <location>
        <begin position="1"/>
        <end position="56"/>
    </location>
</feature>
<sequence>MGMGERSASTFALTVPTRKAARNRHAKLFRADQPREPLSGAGKQGPPDREDHTRDLGTPFRTLRQAIGIGKHHGFGPKRDAQGMLEPTQDEEVATDGPAEKCRQLVNIKSGAVRDVLQRGVRNGSPRVLPNLRDHQLCVLVVSKTSHVATVAGSTAKTPLAWAENPPEGGL</sequence>
<feature type="region of interest" description="Disordered" evidence="1">
    <location>
        <begin position="68"/>
        <end position="98"/>
    </location>
</feature>
<reference evidence="2 3" key="1">
    <citation type="journal article" date="2019" name="Int. J. Syst. Evol. Microbiol.">
        <title>The Global Catalogue of Microorganisms (GCM) 10K type strain sequencing project: providing services to taxonomists for standard genome sequencing and annotation.</title>
        <authorList>
            <consortium name="The Broad Institute Genomics Platform"/>
            <consortium name="The Broad Institute Genome Sequencing Center for Infectious Disease"/>
            <person name="Wu L."/>
            <person name="Ma J."/>
        </authorList>
    </citation>
    <scope>NUCLEOTIDE SEQUENCE [LARGE SCALE GENOMIC DNA]</scope>
    <source>
        <strain evidence="2 3">JCM 13584</strain>
    </source>
</reference>
<dbReference type="Proteomes" id="UP001499954">
    <property type="component" value="Unassembled WGS sequence"/>
</dbReference>
<evidence type="ECO:0000313" key="2">
    <source>
        <dbReference type="EMBL" id="GAA1955294.1"/>
    </source>
</evidence>
<accession>A0ABN2QPD3</accession>
<evidence type="ECO:0000313" key="3">
    <source>
        <dbReference type="Proteomes" id="UP001499954"/>
    </source>
</evidence>
<keyword evidence="3" id="KW-1185">Reference proteome</keyword>